<dbReference type="Pfam" id="PF00561">
    <property type="entry name" value="Abhydrolase_1"/>
    <property type="match status" value="1"/>
</dbReference>
<evidence type="ECO:0000313" key="3">
    <source>
        <dbReference type="EMBL" id="MBF9071955.1"/>
    </source>
</evidence>
<reference evidence="3" key="1">
    <citation type="submission" date="2020-11" db="EMBL/GenBank/DDBJ databases">
        <title>Isolation and identification of active actinomycetes.</title>
        <authorList>
            <person name="Yu B."/>
        </authorList>
    </citation>
    <scope>NUCLEOTIDE SEQUENCE</scope>
    <source>
        <strain evidence="3">NEAU-YB345</strain>
    </source>
</reference>
<gene>
    <name evidence="3" type="ORF">I2501_28420</name>
</gene>
<dbReference type="RefSeq" id="WP_196197132.1">
    <property type="nucleotide sequence ID" value="NZ_JADPRT010000014.1"/>
</dbReference>
<organism evidence="3 4">
    <name type="scientific">Streptacidiphilus fuscans</name>
    <dbReference type="NCBI Taxonomy" id="2789292"/>
    <lineage>
        <taxon>Bacteria</taxon>
        <taxon>Bacillati</taxon>
        <taxon>Actinomycetota</taxon>
        <taxon>Actinomycetes</taxon>
        <taxon>Kitasatosporales</taxon>
        <taxon>Streptomycetaceae</taxon>
        <taxon>Streptacidiphilus</taxon>
    </lineage>
</organism>
<dbReference type="PANTHER" id="PTHR22946">
    <property type="entry name" value="DIENELACTONE HYDROLASE DOMAIN-CONTAINING PROTEIN-RELATED"/>
    <property type="match status" value="1"/>
</dbReference>
<dbReference type="InterPro" id="IPR029058">
    <property type="entry name" value="AB_hydrolase_fold"/>
</dbReference>
<keyword evidence="3" id="KW-0378">Hydrolase</keyword>
<comment type="similarity">
    <text evidence="1">Belongs to the AB hydrolase superfamily. FUS2 hydrolase family.</text>
</comment>
<dbReference type="Gene3D" id="1.20.1440.110">
    <property type="entry name" value="acylaminoacyl peptidase"/>
    <property type="match status" value="1"/>
</dbReference>
<sequence length="355" mass="37266">MTTFFDTPGLLPAFLAGNRSRAVGAGVDPFAYDRVTATITSLYEWPAAFERAGRTHLAAGETAEAAGHLVSAATSFRTAAAWLHCATLLPHPDREALVRAETGADEAMRRSLALAEPDAARIEGPGFVGRLRRPAGVRRPPVVVIVPGMDSSKEEFHDVADALLARGLAVAAVDGPGQGLLAASSAPEPHYERVVGAVLDHLAARHDGLDHERTGLVGLSMGGFYAGVVAAREPRVRATVTVSSPTALDWSELPAFVTETLAQRCGSPDAAREFAEQVNLLPLAHAIRGPLRVVPGGLPGPPGGATGARWPTAVARAEYLLVPDGDHLLGNARAQWLPRTADWLATQLGRPASDE</sequence>
<dbReference type="InterPro" id="IPR050261">
    <property type="entry name" value="FrsA_esterase"/>
</dbReference>
<keyword evidence="4" id="KW-1185">Reference proteome</keyword>
<dbReference type="GO" id="GO:0016787">
    <property type="term" value="F:hydrolase activity"/>
    <property type="evidence" value="ECO:0007669"/>
    <property type="project" value="UniProtKB-KW"/>
</dbReference>
<dbReference type="InterPro" id="IPR000073">
    <property type="entry name" value="AB_hydrolase_1"/>
</dbReference>
<proteinExistence type="inferred from homology"/>
<feature type="domain" description="AB hydrolase-1" evidence="2">
    <location>
        <begin position="141"/>
        <end position="299"/>
    </location>
</feature>
<evidence type="ECO:0000256" key="1">
    <source>
        <dbReference type="ARBA" id="ARBA00038115"/>
    </source>
</evidence>
<protein>
    <submittedName>
        <fullName evidence="3">Alpha/beta fold hydrolase</fullName>
    </submittedName>
</protein>
<name>A0A931BEG3_9ACTN</name>
<dbReference type="EMBL" id="JADPRT010000014">
    <property type="protein sequence ID" value="MBF9071955.1"/>
    <property type="molecule type" value="Genomic_DNA"/>
</dbReference>
<evidence type="ECO:0000259" key="2">
    <source>
        <dbReference type="Pfam" id="PF00561"/>
    </source>
</evidence>
<dbReference type="Proteomes" id="UP000657385">
    <property type="component" value="Unassembled WGS sequence"/>
</dbReference>
<accession>A0A931BEG3</accession>
<dbReference type="PANTHER" id="PTHR22946:SF12">
    <property type="entry name" value="CONIDIAL PIGMENT BIOSYNTHESIS PROTEIN AYG1 (AFU_ORTHOLOGUE AFUA_2G17550)"/>
    <property type="match status" value="1"/>
</dbReference>
<dbReference type="Gene3D" id="3.40.50.1820">
    <property type="entry name" value="alpha/beta hydrolase"/>
    <property type="match status" value="1"/>
</dbReference>
<dbReference type="AlphaFoldDB" id="A0A931BEG3"/>
<comment type="caution">
    <text evidence="3">The sequence shown here is derived from an EMBL/GenBank/DDBJ whole genome shotgun (WGS) entry which is preliminary data.</text>
</comment>
<evidence type="ECO:0000313" key="4">
    <source>
        <dbReference type="Proteomes" id="UP000657385"/>
    </source>
</evidence>
<dbReference type="SUPFAM" id="SSF53474">
    <property type="entry name" value="alpha/beta-Hydrolases"/>
    <property type="match status" value="1"/>
</dbReference>